<gene>
    <name evidence="2" type="ORF">PILCRDRAFT_1757</name>
</gene>
<keyword evidence="3" id="KW-1185">Reference proteome</keyword>
<keyword evidence="2" id="KW-0378">Hydrolase</keyword>
<proteinExistence type="predicted"/>
<dbReference type="HOGENOM" id="CLU_050410_1_0_1"/>
<dbReference type="STRING" id="765440.A0A0C3CLC5"/>
<organism evidence="2 3">
    <name type="scientific">Piloderma croceum (strain F 1598)</name>
    <dbReference type="NCBI Taxonomy" id="765440"/>
    <lineage>
        <taxon>Eukaryota</taxon>
        <taxon>Fungi</taxon>
        <taxon>Dikarya</taxon>
        <taxon>Basidiomycota</taxon>
        <taxon>Agaricomycotina</taxon>
        <taxon>Agaricomycetes</taxon>
        <taxon>Agaricomycetidae</taxon>
        <taxon>Atheliales</taxon>
        <taxon>Atheliaceae</taxon>
        <taxon>Piloderma</taxon>
    </lineage>
</organism>
<dbReference type="EMBL" id="KN832973">
    <property type="protein sequence ID" value="KIM90462.1"/>
    <property type="molecule type" value="Genomic_DNA"/>
</dbReference>
<evidence type="ECO:0000313" key="3">
    <source>
        <dbReference type="Proteomes" id="UP000054166"/>
    </source>
</evidence>
<reference evidence="3" key="2">
    <citation type="submission" date="2015-01" db="EMBL/GenBank/DDBJ databases">
        <title>Evolutionary Origins and Diversification of the Mycorrhizal Mutualists.</title>
        <authorList>
            <consortium name="DOE Joint Genome Institute"/>
            <consortium name="Mycorrhizal Genomics Consortium"/>
            <person name="Kohler A."/>
            <person name="Kuo A."/>
            <person name="Nagy L.G."/>
            <person name="Floudas D."/>
            <person name="Copeland A."/>
            <person name="Barry K.W."/>
            <person name="Cichocki N."/>
            <person name="Veneault-Fourrey C."/>
            <person name="LaButti K."/>
            <person name="Lindquist E.A."/>
            <person name="Lipzen A."/>
            <person name="Lundell T."/>
            <person name="Morin E."/>
            <person name="Murat C."/>
            <person name="Riley R."/>
            <person name="Ohm R."/>
            <person name="Sun H."/>
            <person name="Tunlid A."/>
            <person name="Henrissat B."/>
            <person name="Grigoriev I.V."/>
            <person name="Hibbett D.S."/>
            <person name="Martin F."/>
        </authorList>
    </citation>
    <scope>NUCLEOTIDE SEQUENCE [LARGE SCALE GENOMIC DNA]</scope>
    <source>
        <strain evidence="3">F 1598</strain>
    </source>
</reference>
<dbReference type="AlphaFoldDB" id="A0A0C3CLC5"/>
<protein>
    <submittedName>
        <fullName evidence="2">Glycoside hydrolase family 18 protein</fullName>
    </submittedName>
</protein>
<dbReference type="OrthoDB" id="3012298at2759"/>
<feature type="chain" id="PRO_5002162586" evidence="1">
    <location>
        <begin position="25"/>
        <end position="283"/>
    </location>
</feature>
<name>A0A0C3CLC5_PILCF</name>
<dbReference type="Proteomes" id="UP000054166">
    <property type="component" value="Unassembled WGS sequence"/>
</dbReference>
<dbReference type="GO" id="GO:0016787">
    <property type="term" value="F:hydrolase activity"/>
    <property type="evidence" value="ECO:0007669"/>
    <property type="project" value="UniProtKB-KW"/>
</dbReference>
<dbReference type="Gene3D" id="3.20.20.80">
    <property type="entry name" value="Glycosidases"/>
    <property type="match status" value="1"/>
</dbReference>
<dbReference type="CDD" id="cd00598">
    <property type="entry name" value="GH18_chitinase-like"/>
    <property type="match status" value="1"/>
</dbReference>
<accession>A0A0C3CLC5</accession>
<evidence type="ECO:0000256" key="1">
    <source>
        <dbReference type="SAM" id="SignalP"/>
    </source>
</evidence>
<dbReference type="InterPro" id="IPR017853">
    <property type="entry name" value="GH"/>
</dbReference>
<reference evidence="2 3" key="1">
    <citation type="submission" date="2014-04" db="EMBL/GenBank/DDBJ databases">
        <authorList>
            <consortium name="DOE Joint Genome Institute"/>
            <person name="Kuo A."/>
            <person name="Tarkka M."/>
            <person name="Buscot F."/>
            <person name="Kohler A."/>
            <person name="Nagy L.G."/>
            <person name="Floudas D."/>
            <person name="Copeland A."/>
            <person name="Barry K.W."/>
            <person name="Cichocki N."/>
            <person name="Veneault-Fourrey C."/>
            <person name="LaButti K."/>
            <person name="Lindquist E.A."/>
            <person name="Lipzen A."/>
            <person name="Lundell T."/>
            <person name="Morin E."/>
            <person name="Murat C."/>
            <person name="Sun H."/>
            <person name="Tunlid A."/>
            <person name="Henrissat B."/>
            <person name="Grigoriev I.V."/>
            <person name="Hibbett D.S."/>
            <person name="Martin F."/>
            <person name="Nordberg H.P."/>
            <person name="Cantor M.N."/>
            <person name="Hua S.X."/>
        </authorList>
    </citation>
    <scope>NUCLEOTIDE SEQUENCE [LARGE SCALE GENOMIC DNA]</scope>
    <source>
        <strain evidence="2 3">F 1598</strain>
    </source>
</reference>
<evidence type="ECO:0000313" key="2">
    <source>
        <dbReference type="EMBL" id="KIM90462.1"/>
    </source>
</evidence>
<dbReference type="SUPFAM" id="SSF51445">
    <property type="entry name" value="(Trans)glycosidases"/>
    <property type="match status" value="1"/>
</dbReference>
<keyword evidence="1" id="KW-0732">Signal</keyword>
<dbReference type="InParanoid" id="A0A0C3CLC5"/>
<sequence>MVSFNLSHLTGILFVFALVGNSVCTLLRPPDFSGLDSKARGILERATPVPPHFVIYSDKGTNTTGPPPPAQVKGFNRECGTKLKNGCSSERSSLKSQFQAAGIKLIVSVFGASNAPTTTGADPTSTAQTMAAWDLNVMDAGDGKAEVWLITFTKALRQQLPQGQYILTHASLVPWFSQGKFAGGAYLKVNSEVGNLIDWYNLQFYNSQSALFQIAASGVPLSKLVIGKPAIPGDAGSGFMATCVSLAKQKGWSASVMVWEFPDAAAQWIATVRGSTFPERFTR</sequence>
<feature type="signal peptide" evidence="1">
    <location>
        <begin position="1"/>
        <end position="24"/>
    </location>
</feature>